<dbReference type="InterPro" id="IPR011060">
    <property type="entry name" value="RibuloseP-bd_barrel"/>
</dbReference>
<keyword evidence="3" id="KW-0028">Amino-acid biosynthesis</keyword>
<evidence type="ECO:0000259" key="7">
    <source>
        <dbReference type="Pfam" id="PF00697"/>
    </source>
</evidence>
<organism evidence="8 9">
    <name type="scientific">Lutibacter aestuarii</name>
    <dbReference type="NCBI Taxonomy" id="861111"/>
    <lineage>
        <taxon>Bacteria</taxon>
        <taxon>Pseudomonadati</taxon>
        <taxon>Bacteroidota</taxon>
        <taxon>Flavobacteriia</taxon>
        <taxon>Flavobacteriales</taxon>
        <taxon>Flavobacteriaceae</taxon>
        <taxon>Lutibacter</taxon>
    </lineage>
</organism>
<keyword evidence="9" id="KW-1185">Reference proteome</keyword>
<dbReference type="Proteomes" id="UP001597032">
    <property type="component" value="Unassembled WGS sequence"/>
</dbReference>
<accession>A0ABW2ZAJ7</accession>
<feature type="domain" description="N-(5'phosphoribosyl) anthranilate isomerase (PRAI)" evidence="7">
    <location>
        <begin position="5"/>
        <end position="52"/>
    </location>
</feature>
<evidence type="ECO:0000256" key="4">
    <source>
        <dbReference type="ARBA" id="ARBA00022822"/>
    </source>
</evidence>
<keyword evidence="5" id="KW-0057">Aromatic amino acid biosynthesis</keyword>
<reference evidence="9" key="1">
    <citation type="journal article" date="2019" name="Int. J. Syst. Evol. Microbiol.">
        <title>The Global Catalogue of Microorganisms (GCM) 10K type strain sequencing project: providing services to taxonomists for standard genome sequencing and annotation.</title>
        <authorList>
            <consortium name="The Broad Institute Genomics Platform"/>
            <consortium name="The Broad Institute Genome Sequencing Center for Infectious Disease"/>
            <person name="Wu L."/>
            <person name="Ma J."/>
        </authorList>
    </citation>
    <scope>NUCLEOTIDE SEQUENCE [LARGE SCALE GENOMIC DNA]</scope>
    <source>
        <strain evidence="9">CCUG 60022</strain>
    </source>
</reference>
<comment type="pathway">
    <text evidence="1">Amino-acid biosynthesis; L-tryptophan biosynthesis; L-tryptophan from chorismate: step 3/5.</text>
</comment>
<dbReference type="InterPro" id="IPR001240">
    <property type="entry name" value="PRAI_dom"/>
</dbReference>
<dbReference type="SUPFAM" id="SSF51366">
    <property type="entry name" value="Ribulose-phoshate binding barrel"/>
    <property type="match status" value="1"/>
</dbReference>
<proteinExistence type="predicted"/>
<protein>
    <recommendedName>
        <fullName evidence="2">phosphoribosylanthranilate isomerase</fullName>
        <ecNumber evidence="2">5.3.1.24</ecNumber>
    </recommendedName>
</protein>
<dbReference type="InterPro" id="IPR013785">
    <property type="entry name" value="Aldolase_TIM"/>
</dbReference>
<keyword evidence="6" id="KW-0413">Isomerase</keyword>
<evidence type="ECO:0000313" key="9">
    <source>
        <dbReference type="Proteomes" id="UP001597032"/>
    </source>
</evidence>
<evidence type="ECO:0000256" key="5">
    <source>
        <dbReference type="ARBA" id="ARBA00023141"/>
    </source>
</evidence>
<dbReference type="EMBL" id="JBHTIC010000007">
    <property type="protein sequence ID" value="MFD0761879.1"/>
    <property type="molecule type" value="Genomic_DNA"/>
</dbReference>
<dbReference type="EC" id="5.3.1.24" evidence="2"/>
<gene>
    <name evidence="8" type="ORF">ACFQZW_07280</name>
</gene>
<evidence type="ECO:0000256" key="6">
    <source>
        <dbReference type="ARBA" id="ARBA00023235"/>
    </source>
</evidence>
<evidence type="ECO:0000313" key="8">
    <source>
        <dbReference type="EMBL" id="MFD0761879.1"/>
    </source>
</evidence>
<keyword evidence="4" id="KW-0822">Tryptophan biosynthesis</keyword>
<evidence type="ECO:0000256" key="2">
    <source>
        <dbReference type="ARBA" id="ARBA00012572"/>
    </source>
</evidence>
<evidence type="ECO:0000256" key="3">
    <source>
        <dbReference type="ARBA" id="ARBA00022605"/>
    </source>
</evidence>
<dbReference type="Gene3D" id="3.20.20.70">
    <property type="entry name" value="Aldolase class I"/>
    <property type="match status" value="1"/>
</dbReference>
<dbReference type="Pfam" id="PF00697">
    <property type="entry name" value="PRAI"/>
    <property type="match status" value="1"/>
</dbReference>
<comment type="caution">
    <text evidence="8">The sequence shown here is derived from an EMBL/GenBank/DDBJ whole genome shotgun (WGS) entry which is preliminary data.</text>
</comment>
<dbReference type="RefSeq" id="WP_372802281.1">
    <property type="nucleotide sequence ID" value="NZ_JBHTIC010000007.1"/>
</dbReference>
<name>A0ABW2ZAJ7_9FLAO</name>
<evidence type="ECO:0000256" key="1">
    <source>
        <dbReference type="ARBA" id="ARBA00004664"/>
    </source>
</evidence>
<sequence length="56" mass="6264">MRKPIYVFLVGGINPYNATKTIQKVQSYGLDLCSGVRTNGKLDEIKLTAFFNAIKQ</sequence>